<feature type="transmembrane region" description="Helical" evidence="2">
    <location>
        <begin position="281"/>
        <end position="301"/>
    </location>
</feature>
<dbReference type="PANTHER" id="PTHR35894:SF1">
    <property type="entry name" value="PHOSPHORIBULOKINASE _ URIDINE KINASE FAMILY"/>
    <property type="match status" value="1"/>
</dbReference>
<proteinExistence type="predicted"/>
<dbReference type="InterPro" id="IPR036365">
    <property type="entry name" value="PGBD-like_sf"/>
</dbReference>
<dbReference type="SUPFAM" id="SSF47090">
    <property type="entry name" value="PGBD-like"/>
    <property type="match status" value="1"/>
</dbReference>
<evidence type="ECO:0000313" key="5">
    <source>
        <dbReference type="Proteomes" id="UP000324159"/>
    </source>
</evidence>
<dbReference type="GO" id="GO:0016887">
    <property type="term" value="F:ATP hydrolysis activity"/>
    <property type="evidence" value="ECO:0007669"/>
    <property type="project" value="InterPro"/>
</dbReference>
<dbReference type="OrthoDB" id="9779230at2"/>
<dbReference type="GO" id="GO:0008233">
    <property type="term" value="F:peptidase activity"/>
    <property type="evidence" value="ECO:0007669"/>
    <property type="project" value="InterPro"/>
</dbReference>
<feature type="region of interest" description="Disordered" evidence="1">
    <location>
        <begin position="313"/>
        <end position="332"/>
    </location>
</feature>
<sequence length="571" mass="63167">MYLQHFGFERKPFNITPNPDFIFLSGTHKEAFAHLLYGIQNHCGFIEITGEVGTGKTTVLRTLLNQLADDRYRLALIFNPSLSAIELMRNIVREFGIAGAGDSLDDLQQGLNRFLLEENRVGRTVVLIIDEAQNLAPEVLEQIRLLSNLETETDKLIQIVLVGQPELASMLDREELRQLRQRITVRYRLEPMVPEDVVRYIEHRIAVAGGRARGLFDKGALKCIVERTGGNPRLINVLCDRALLAAYADDAGIVERRHVRQVLVELGREGAERGLGRRRRLWWSVGFVLVLGGFLLALALLSDTLNRFGDTEDPQAGRWSLSQGGALPEKGPSGATAVAAARQTPAVGELYARVDGIRRQLATVSSGRSPAPGIVRLASLWGVALETGDETPLPELMAACRRRGLTLTRFDGSLDDLLKFDLPVLLELTLPGEAEPRYLVLLSRRGDSFRVFPEQVGQGRLTKDELAGLWSGRAYLLWKNHEEIPFVGSRGQRGAAVTRLQRLLARGGYARGLSSGVYDEPTIEAVTRFQAEAGLVQDGRVGPQSLILLYRRCGYPEARLGETPEKGQDAS</sequence>
<keyword evidence="2" id="KW-0812">Transmembrane</keyword>
<accession>A0A5D3WM88</accession>
<keyword evidence="2" id="KW-0472">Membrane</keyword>
<keyword evidence="2" id="KW-1133">Transmembrane helix</keyword>
<evidence type="ECO:0000259" key="3">
    <source>
        <dbReference type="PROSITE" id="PS50990"/>
    </source>
</evidence>
<dbReference type="GO" id="GO:0006508">
    <property type="term" value="P:proteolysis"/>
    <property type="evidence" value="ECO:0007669"/>
    <property type="project" value="InterPro"/>
</dbReference>
<dbReference type="CDD" id="cd00009">
    <property type="entry name" value="AAA"/>
    <property type="match status" value="1"/>
</dbReference>
<dbReference type="Pfam" id="PF13401">
    <property type="entry name" value="AAA_22"/>
    <property type="match status" value="1"/>
</dbReference>
<keyword evidence="5" id="KW-1185">Reference proteome</keyword>
<dbReference type="Gene3D" id="1.10.101.10">
    <property type="entry name" value="PGBD-like superfamily/PGBD"/>
    <property type="match status" value="1"/>
</dbReference>
<evidence type="ECO:0000313" key="4">
    <source>
        <dbReference type="EMBL" id="TYP00286.1"/>
    </source>
</evidence>
<evidence type="ECO:0000256" key="1">
    <source>
        <dbReference type="SAM" id="MobiDB-lite"/>
    </source>
</evidence>
<protein>
    <submittedName>
        <fullName evidence="4">General secretion pathway protein A</fullName>
    </submittedName>
</protein>
<dbReference type="AlphaFoldDB" id="A0A5D3WM88"/>
<dbReference type="Pfam" id="PF01471">
    <property type="entry name" value="PG_binding_1"/>
    <property type="match status" value="1"/>
</dbReference>
<evidence type="ECO:0000256" key="2">
    <source>
        <dbReference type="SAM" id="Phobius"/>
    </source>
</evidence>
<dbReference type="GO" id="GO:0005524">
    <property type="term" value="F:ATP binding"/>
    <property type="evidence" value="ECO:0007669"/>
    <property type="project" value="InterPro"/>
</dbReference>
<gene>
    <name evidence="4" type="ORF">EDC39_101449</name>
</gene>
<dbReference type="Gene3D" id="3.90.70.10">
    <property type="entry name" value="Cysteine proteinases"/>
    <property type="match status" value="1"/>
</dbReference>
<dbReference type="GO" id="GO:0016020">
    <property type="term" value="C:membrane"/>
    <property type="evidence" value="ECO:0007669"/>
    <property type="project" value="InterPro"/>
</dbReference>
<dbReference type="InterPro" id="IPR002477">
    <property type="entry name" value="Peptidoglycan-bd-like"/>
</dbReference>
<name>A0A5D3WM88_9BACT</name>
<dbReference type="InterPro" id="IPR005074">
    <property type="entry name" value="Peptidase_C39"/>
</dbReference>
<dbReference type="InterPro" id="IPR027417">
    <property type="entry name" value="P-loop_NTPase"/>
</dbReference>
<feature type="domain" description="Peptidase C39" evidence="3">
    <location>
        <begin position="360"/>
        <end position="477"/>
    </location>
</feature>
<organism evidence="4 5">
    <name type="scientific">Geothermobacter ehrlichii</name>
    <dbReference type="NCBI Taxonomy" id="213224"/>
    <lineage>
        <taxon>Bacteria</taxon>
        <taxon>Pseudomonadati</taxon>
        <taxon>Thermodesulfobacteriota</taxon>
        <taxon>Desulfuromonadia</taxon>
        <taxon>Desulfuromonadales</taxon>
        <taxon>Geothermobacteraceae</taxon>
        <taxon>Geothermobacter</taxon>
    </lineage>
</organism>
<dbReference type="PROSITE" id="PS50990">
    <property type="entry name" value="PEPTIDASE_C39"/>
    <property type="match status" value="1"/>
</dbReference>
<dbReference type="InterPro" id="IPR036366">
    <property type="entry name" value="PGBDSf"/>
</dbReference>
<dbReference type="SUPFAM" id="SSF52540">
    <property type="entry name" value="P-loop containing nucleoside triphosphate hydrolases"/>
    <property type="match status" value="1"/>
</dbReference>
<dbReference type="Gene3D" id="3.40.50.300">
    <property type="entry name" value="P-loop containing nucleotide triphosphate hydrolases"/>
    <property type="match status" value="1"/>
</dbReference>
<dbReference type="InterPro" id="IPR049945">
    <property type="entry name" value="AAA_22"/>
</dbReference>
<dbReference type="EMBL" id="VNIB01000001">
    <property type="protein sequence ID" value="TYP00286.1"/>
    <property type="molecule type" value="Genomic_DNA"/>
</dbReference>
<dbReference type="InterPro" id="IPR003593">
    <property type="entry name" value="AAA+_ATPase"/>
</dbReference>
<dbReference type="PANTHER" id="PTHR35894">
    <property type="entry name" value="GENERAL SECRETION PATHWAY PROTEIN A-RELATED"/>
    <property type="match status" value="1"/>
</dbReference>
<comment type="caution">
    <text evidence="4">The sequence shown here is derived from an EMBL/GenBank/DDBJ whole genome shotgun (WGS) entry which is preliminary data.</text>
</comment>
<reference evidence="4 5" key="1">
    <citation type="submission" date="2019-07" db="EMBL/GenBank/DDBJ databases">
        <title>Genomic Encyclopedia of Type Strains, Phase IV (KMG-IV): sequencing the most valuable type-strain genomes for metagenomic binning, comparative biology and taxonomic classification.</title>
        <authorList>
            <person name="Goeker M."/>
        </authorList>
    </citation>
    <scope>NUCLEOTIDE SEQUENCE [LARGE SCALE GENOMIC DNA]</scope>
    <source>
        <strain evidence="4 5">SS015</strain>
    </source>
</reference>
<dbReference type="SMART" id="SM00382">
    <property type="entry name" value="AAA"/>
    <property type="match status" value="1"/>
</dbReference>
<dbReference type="InterPro" id="IPR052026">
    <property type="entry name" value="ExeA_AAA_ATPase_DNA-bind"/>
</dbReference>
<dbReference type="Proteomes" id="UP000324159">
    <property type="component" value="Unassembled WGS sequence"/>
</dbReference>
<dbReference type="RefSeq" id="WP_148894480.1">
    <property type="nucleotide sequence ID" value="NZ_VNIB01000001.1"/>
</dbReference>